<name>A0ACD3BCA3_9AGAR</name>
<dbReference type="EMBL" id="ML208263">
    <property type="protein sequence ID" value="TFK75480.1"/>
    <property type="molecule type" value="Genomic_DNA"/>
</dbReference>
<gene>
    <name evidence="1" type="ORF">BDN72DRAFT_832362</name>
</gene>
<sequence length="483" mass="54963">MLNLPLIGRLSFREYTALVFGSLFLVFEIFLRLIVLGLPKQVINFFYRSSRALFIRHGGQPKVPPKPRDKKIVDRILHARDFGELCEIFDYTYEEHVVLTKDGYLLGLHRLPSKRGQKRSRPGTSTGKPVVYLHHGLLMNSEVWVCLTDAERALPFVLVEQGYDVWFGNNRGNKYSKKSIHHNPNSTKFWDFSIDDFAWHDIPDSINYILECTKAPTLSYIGFSQGSAQAFAALSVHPQLNEKVNLFIALAPAMSPAGLAAPIVDGLMKSSPTLMFLFFGRKSILASTPMWQSIIYPPIFAKLIDRSLIWLFNWHSLNISTNQKIAAYAHLYSLASTKSVVHWFQIMRTSVFQMYDDTVLSQVFRTSISSYYPTRFPTRNIVTPIVLLYGDQDSLVDIDAMLKELPPHTVAKRLRTYEHLDILWGRNVHKDVIPEVLRALKQHVGNKESSAGPDLPNSRRVLEPLSEGPIPSSSEEKDLMDSL</sequence>
<reference evidence="1 2" key="1">
    <citation type="journal article" date="2019" name="Nat. Ecol. Evol.">
        <title>Megaphylogeny resolves global patterns of mushroom evolution.</title>
        <authorList>
            <person name="Varga T."/>
            <person name="Krizsan K."/>
            <person name="Foldi C."/>
            <person name="Dima B."/>
            <person name="Sanchez-Garcia M."/>
            <person name="Sanchez-Ramirez S."/>
            <person name="Szollosi G.J."/>
            <person name="Szarkandi J.G."/>
            <person name="Papp V."/>
            <person name="Albert L."/>
            <person name="Andreopoulos W."/>
            <person name="Angelini C."/>
            <person name="Antonin V."/>
            <person name="Barry K.W."/>
            <person name="Bougher N.L."/>
            <person name="Buchanan P."/>
            <person name="Buyck B."/>
            <person name="Bense V."/>
            <person name="Catcheside P."/>
            <person name="Chovatia M."/>
            <person name="Cooper J."/>
            <person name="Damon W."/>
            <person name="Desjardin D."/>
            <person name="Finy P."/>
            <person name="Geml J."/>
            <person name="Haridas S."/>
            <person name="Hughes K."/>
            <person name="Justo A."/>
            <person name="Karasinski D."/>
            <person name="Kautmanova I."/>
            <person name="Kiss B."/>
            <person name="Kocsube S."/>
            <person name="Kotiranta H."/>
            <person name="LaButti K.M."/>
            <person name="Lechner B.E."/>
            <person name="Liimatainen K."/>
            <person name="Lipzen A."/>
            <person name="Lukacs Z."/>
            <person name="Mihaltcheva S."/>
            <person name="Morgado L.N."/>
            <person name="Niskanen T."/>
            <person name="Noordeloos M.E."/>
            <person name="Ohm R.A."/>
            <person name="Ortiz-Santana B."/>
            <person name="Ovrebo C."/>
            <person name="Racz N."/>
            <person name="Riley R."/>
            <person name="Savchenko A."/>
            <person name="Shiryaev A."/>
            <person name="Soop K."/>
            <person name="Spirin V."/>
            <person name="Szebenyi C."/>
            <person name="Tomsovsky M."/>
            <person name="Tulloss R.E."/>
            <person name="Uehling J."/>
            <person name="Grigoriev I.V."/>
            <person name="Vagvolgyi C."/>
            <person name="Papp T."/>
            <person name="Martin F.M."/>
            <person name="Miettinen O."/>
            <person name="Hibbett D.S."/>
            <person name="Nagy L.G."/>
        </authorList>
    </citation>
    <scope>NUCLEOTIDE SEQUENCE [LARGE SCALE GENOMIC DNA]</scope>
    <source>
        <strain evidence="1 2">NL-1719</strain>
    </source>
</reference>
<proteinExistence type="predicted"/>
<dbReference type="Proteomes" id="UP000308600">
    <property type="component" value="Unassembled WGS sequence"/>
</dbReference>
<evidence type="ECO:0000313" key="2">
    <source>
        <dbReference type="Proteomes" id="UP000308600"/>
    </source>
</evidence>
<organism evidence="1 2">
    <name type="scientific">Pluteus cervinus</name>
    <dbReference type="NCBI Taxonomy" id="181527"/>
    <lineage>
        <taxon>Eukaryota</taxon>
        <taxon>Fungi</taxon>
        <taxon>Dikarya</taxon>
        <taxon>Basidiomycota</taxon>
        <taxon>Agaricomycotina</taxon>
        <taxon>Agaricomycetes</taxon>
        <taxon>Agaricomycetidae</taxon>
        <taxon>Agaricales</taxon>
        <taxon>Pluteineae</taxon>
        <taxon>Pluteaceae</taxon>
        <taxon>Pluteus</taxon>
    </lineage>
</organism>
<keyword evidence="2" id="KW-1185">Reference proteome</keyword>
<evidence type="ECO:0000313" key="1">
    <source>
        <dbReference type="EMBL" id="TFK75480.1"/>
    </source>
</evidence>
<accession>A0ACD3BCA3</accession>
<protein>
    <submittedName>
        <fullName evidence="1">Alpha/beta-hydrolase</fullName>
    </submittedName>
</protein>